<name>A0AA46SWM4_9XANT</name>
<protein>
    <submittedName>
        <fullName evidence="2">Uncharacterized protein</fullName>
    </submittedName>
</protein>
<dbReference type="AlphaFoldDB" id="A0AA46SWM4"/>
<evidence type="ECO:0000256" key="1">
    <source>
        <dbReference type="SAM" id="Phobius"/>
    </source>
</evidence>
<proteinExistence type="predicted"/>
<reference evidence="2" key="1">
    <citation type="submission" date="2022-06" db="EMBL/GenBank/DDBJ databases">
        <title>Dynamics of rice microbiomes reveals core vertical transmitted seed endophytes.</title>
        <authorList>
            <person name="Liao K."/>
            <person name="Zhang X."/>
        </authorList>
    </citation>
    <scope>NUCLEOTIDE SEQUENCE</scope>
    <source>
        <strain evidence="2">JR3-14</strain>
    </source>
</reference>
<keyword evidence="1" id="KW-0472">Membrane</keyword>
<accession>A0AA46SWM4</accession>
<dbReference type="RefSeq" id="WP_267093625.1">
    <property type="nucleotide sequence ID" value="NZ_CP099532.1"/>
</dbReference>
<organism evidence="2 3">
    <name type="scientific">Xanthomonas sacchari</name>
    <dbReference type="NCBI Taxonomy" id="56458"/>
    <lineage>
        <taxon>Bacteria</taxon>
        <taxon>Pseudomonadati</taxon>
        <taxon>Pseudomonadota</taxon>
        <taxon>Gammaproteobacteria</taxon>
        <taxon>Lysobacterales</taxon>
        <taxon>Lysobacteraceae</taxon>
        <taxon>Xanthomonas</taxon>
    </lineage>
</organism>
<gene>
    <name evidence="2" type="ORF">NG824_05275</name>
</gene>
<dbReference type="EMBL" id="CP099534">
    <property type="protein sequence ID" value="UYK89842.1"/>
    <property type="molecule type" value="Genomic_DNA"/>
</dbReference>
<feature type="transmembrane region" description="Helical" evidence="1">
    <location>
        <begin position="41"/>
        <end position="59"/>
    </location>
</feature>
<evidence type="ECO:0000313" key="3">
    <source>
        <dbReference type="Proteomes" id="UP001164392"/>
    </source>
</evidence>
<dbReference type="Proteomes" id="UP001164392">
    <property type="component" value="Chromosome"/>
</dbReference>
<keyword evidence="1" id="KW-1133">Transmembrane helix</keyword>
<keyword evidence="1" id="KW-0812">Transmembrane</keyword>
<evidence type="ECO:0000313" key="2">
    <source>
        <dbReference type="EMBL" id="UYK89842.1"/>
    </source>
</evidence>
<feature type="transmembrane region" description="Helical" evidence="1">
    <location>
        <begin position="12"/>
        <end position="35"/>
    </location>
</feature>
<sequence>MSTKSRPSAGFCFAATFLQIDEFLGVVLMICPMAVDWGDVATWFSGVAAFSAVVVALMTGKEARRIAQEARNAADEAAAAERARSKAARHDQAVCLALVFHHELWLLHGLLCDYAAALRDGIERADRDELLLILIWRKPQDSLTLLTRMAESFEVFERDTRALLFTALSGWVSIRQAPSAEDLRGAPMEIVKAGAISTAKTADAIATACARAIRAILPLAQEVRPELTAP</sequence>